<dbReference type="RefSeq" id="WP_085029632.1">
    <property type="nucleotide sequence ID" value="NZ_CP020772.1"/>
</dbReference>
<feature type="transmembrane region" description="Helical" evidence="6">
    <location>
        <begin position="145"/>
        <end position="166"/>
    </location>
</feature>
<dbReference type="GO" id="GO:0015171">
    <property type="term" value="F:amino acid transmembrane transporter activity"/>
    <property type="evidence" value="ECO:0007669"/>
    <property type="project" value="TreeGrafter"/>
</dbReference>
<name>A0A1W5ZV39_9BACI</name>
<dbReference type="InterPro" id="IPR001123">
    <property type="entry name" value="LeuE-type"/>
</dbReference>
<proteinExistence type="predicted"/>
<keyword evidence="2" id="KW-1003">Cell membrane</keyword>
<reference evidence="7 8" key="1">
    <citation type="submission" date="2017-04" db="EMBL/GenBank/DDBJ databases">
        <title>The whole genome sequencing and assembly of Halobacillus mangrovi strain.</title>
        <authorList>
            <person name="Lee S.-J."/>
            <person name="Park M.-K."/>
            <person name="Kim J.-Y."/>
            <person name="Lee Y.-J."/>
            <person name="Yi H."/>
            <person name="Bahn Y.-S."/>
            <person name="Kim J.F."/>
            <person name="Lee D.-W."/>
        </authorList>
    </citation>
    <scope>NUCLEOTIDE SEQUENCE [LARGE SCALE GENOMIC DNA]</scope>
    <source>
        <strain evidence="7 8">KTB 131</strain>
    </source>
</reference>
<sequence>MEFNMLLSFLAVAIALTLMPGPDLLFVMTQSVIQDKWAGIFTAIGLCTGLLVHITAATIGISALIYQSSVIFSIVKFAGVAYLFYLAWQAFRHSGSMIKSESRPKRSRFSLFKKGIIMNVLNPKVSLFFLALLPQFVKQNAGNVTIQMLALGILFMVQAFIIFSIVSVFSEKLQQWLLQNEWFMKRINIVEAFLLTAIGINVAISGK</sequence>
<gene>
    <name evidence="7" type="ORF">HM131_10060</name>
</gene>
<evidence type="ECO:0000256" key="5">
    <source>
        <dbReference type="ARBA" id="ARBA00023136"/>
    </source>
</evidence>
<evidence type="ECO:0000256" key="3">
    <source>
        <dbReference type="ARBA" id="ARBA00022692"/>
    </source>
</evidence>
<feature type="transmembrane region" description="Helical" evidence="6">
    <location>
        <begin position="187"/>
        <end position="204"/>
    </location>
</feature>
<dbReference type="GO" id="GO:0005886">
    <property type="term" value="C:plasma membrane"/>
    <property type="evidence" value="ECO:0007669"/>
    <property type="project" value="UniProtKB-SubCell"/>
</dbReference>
<dbReference type="Proteomes" id="UP000192527">
    <property type="component" value="Chromosome"/>
</dbReference>
<evidence type="ECO:0000256" key="6">
    <source>
        <dbReference type="SAM" id="Phobius"/>
    </source>
</evidence>
<feature type="transmembrane region" description="Helical" evidence="6">
    <location>
        <begin position="71"/>
        <end position="91"/>
    </location>
</feature>
<evidence type="ECO:0000256" key="1">
    <source>
        <dbReference type="ARBA" id="ARBA00004651"/>
    </source>
</evidence>
<keyword evidence="5 6" id="KW-0472">Membrane</keyword>
<dbReference type="PANTHER" id="PTHR30086:SF20">
    <property type="entry name" value="ARGININE EXPORTER PROTEIN ARGO-RELATED"/>
    <property type="match status" value="1"/>
</dbReference>
<feature type="transmembrane region" description="Helical" evidence="6">
    <location>
        <begin position="6"/>
        <end position="28"/>
    </location>
</feature>
<dbReference type="KEGG" id="hmn:HM131_10060"/>
<feature type="transmembrane region" description="Helical" evidence="6">
    <location>
        <begin position="111"/>
        <end position="133"/>
    </location>
</feature>
<evidence type="ECO:0000256" key="4">
    <source>
        <dbReference type="ARBA" id="ARBA00022989"/>
    </source>
</evidence>
<dbReference type="OrthoDB" id="9784202at2"/>
<evidence type="ECO:0000313" key="7">
    <source>
        <dbReference type="EMBL" id="ARI77160.1"/>
    </source>
</evidence>
<evidence type="ECO:0000256" key="2">
    <source>
        <dbReference type="ARBA" id="ARBA00022475"/>
    </source>
</evidence>
<dbReference type="AlphaFoldDB" id="A0A1W5ZV39"/>
<dbReference type="PANTHER" id="PTHR30086">
    <property type="entry name" value="ARGININE EXPORTER PROTEIN ARGO"/>
    <property type="match status" value="1"/>
</dbReference>
<keyword evidence="4 6" id="KW-1133">Transmembrane helix</keyword>
<dbReference type="EMBL" id="CP020772">
    <property type="protein sequence ID" value="ARI77160.1"/>
    <property type="molecule type" value="Genomic_DNA"/>
</dbReference>
<evidence type="ECO:0000313" key="8">
    <source>
        <dbReference type="Proteomes" id="UP000192527"/>
    </source>
</evidence>
<dbReference type="STRING" id="402384.HM131_10060"/>
<feature type="transmembrane region" description="Helical" evidence="6">
    <location>
        <begin position="40"/>
        <end position="65"/>
    </location>
</feature>
<accession>A0A1W5ZV39</accession>
<comment type="subcellular location">
    <subcellularLocation>
        <location evidence="1">Cell membrane</location>
        <topology evidence="1">Multi-pass membrane protein</topology>
    </subcellularLocation>
</comment>
<dbReference type="Pfam" id="PF01810">
    <property type="entry name" value="LysE"/>
    <property type="match status" value="1"/>
</dbReference>
<dbReference type="PIRSF" id="PIRSF006324">
    <property type="entry name" value="LeuE"/>
    <property type="match status" value="1"/>
</dbReference>
<protein>
    <submittedName>
        <fullName evidence="7">Threonine transporter RhtB</fullName>
    </submittedName>
</protein>
<keyword evidence="3 6" id="KW-0812">Transmembrane</keyword>
<keyword evidence="8" id="KW-1185">Reference proteome</keyword>
<organism evidence="7 8">
    <name type="scientific">Halobacillus mangrovi</name>
    <dbReference type="NCBI Taxonomy" id="402384"/>
    <lineage>
        <taxon>Bacteria</taxon>
        <taxon>Bacillati</taxon>
        <taxon>Bacillota</taxon>
        <taxon>Bacilli</taxon>
        <taxon>Bacillales</taxon>
        <taxon>Bacillaceae</taxon>
        <taxon>Halobacillus</taxon>
    </lineage>
</organism>